<feature type="region of interest" description="Disordered" evidence="1">
    <location>
        <begin position="162"/>
        <end position="188"/>
    </location>
</feature>
<feature type="compositionally biased region" description="Basic and acidic residues" evidence="1">
    <location>
        <begin position="88"/>
        <end position="98"/>
    </location>
</feature>
<keyword evidence="2" id="KW-1185">Reference proteome</keyword>
<feature type="compositionally biased region" description="Low complexity" evidence="1">
    <location>
        <begin position="169"/>
        <end position="180"/>
    </location>
</feature>
<dbReference type="PANTHER" id="PTHR33356">
    <property type="entry name" value="TIP41-LIKE PROTEIN"/>
    <property type="match status" value="1"/>
</dbReference>
<proteinExistence type="predicted"/>
<accession>A0ABM4WDV3</accession>
<evidence type="ECO:0000256" key="1">
    <source>
        <dbReference type="SAM" id="MobiDB-lite"/>
    </source>
</evidence>
<gene>
    <name evidence="3" type="primary">LOC140034951</name>
</gene>
<dbReference type="PANTHER" id="PTHR33356:SF17">
    <property type="entry name" value="TPX2 CENTRAL DOMAIN-CONTAINING PROTEIN"/>
    <property type="match status" value="1"/>
</dbReference>
<reference evidence="3" key="1">
    <citation type="submission" date="2025-08" db="UniProtKB">
        <authorList>
            <consortium name="RefSeq"/>
        </authorList>
    </citation>
    <scope>IDENTIFICATION</scope>
    <source>
        <tissue evidence="3">Leaves</tissue>
    </source>
</reference>
<feature type="compositionally biased region" description="Polar residues" evidence="1">
    <location>
        <begin position="103"/>
        <end position="136"/>
    </location>
</feature>
<name>A0ABM4WDV3_COFAR</name>
<dbReference type="RefSeq" id="XP_071929971.1">
    <property type="nucleotide sequence ID" value="XM_072073870.1"/>
</dbReference>
<dbReference type="Proteomes" id="UP001652660">
    <property type="component" value="Chromosome 2c"/>
</dbReference>
<protein>
    <submittedName>
        <fullName evidence="3">Uncharacterized protein</fullName>
    </submittedName>
</protein>
<sequence length="414" mass="44427">MSDKPDEAEFWLPSEFLTDEDILMDNKENRVKSVGLCFPSEFPYDYGSSVLSSPVESVVGSTETESDEDDLLLTELTRQLALHEAHKITPAQKNHEKAWVLSGSPQSTLTQVGSWSGRSTMSSNGSPNGPSQVSSPPTTPLGVNDDAWDLIYQAAGQVERLKMNGSGDGPTRNPGLLGPPRRLPTPPPPTNFSPSTVYHNQVKQDAGGIWSRHAKNGWSYDSREVLQNLGGRIGGGMGYGNAMGAGVGQAPCGWPSQHQRNRQYVGELGMKVGGGIYSGCGYGYGFSYGSGGGVSCGGGGGLKKERSGTGVFLPRRYDSNCASSFKASDARKKPGSCCAWVPNKVAPISNKNLDDINEIVQPKSSSRNSAGFMGDFDALMARRNALLAQQRQRSLCPEGSISHHEICLPQEWTY</sequence>
<dbReference type="GeneID" id="140034951"/>
<organism evidence="2 3">
    <name type="scientific">Coffea arabica</name>
    <name type="common">Arabian coffee</name>
    <dbReference type="NCBI Taxonomy" id="13443"/>
    <lineage>
        <taxon>Eukaryota</taxon>
        <taxon>Viridiplantae</taxon>
        <taxon>Streptophyta</taxon>
        <taxon>Embryophyta</taxon>
        <taxon>Tracheophyta</taxon>
        <taxon>Spermatophyta</taxon>
        <taxon>Magnoliopsida</taxon>
        <taxon>eudicotyledons</taxon>
        <taxon>Gunneridae</taxon>
        <taxon>Pentapetalae</taxon>
        <taxon>asterids</taxon>
        <taxon>lamiids</taxon>
        <taxon>Gentianales</taxon>
        <taxon>Rubiaceae</taxon>
        <taxon>Ixoroideae</taxon>
        <taxon>Gardenieae complex</taxon>
        <taxon>Bertiereae - Coffeeae clade</taxon>
        <taxon>Coffeeae</taxon>
        <taxon>Coffea</taxon>
    </lineage>
</organism>
<evidence type="ECO:0000313" key="2">
    <source>
        <dbReference type="Proteomes" id="UP001652660"/>
    </source>
</evidence>
<feature type="region of interest" description="Disordered" evidence="1">
    <location>
        <begin position="88"/>
        <end position="144"/>
    </location>
</feature>
<evidence type="ECO:0000313" key="3">
    <source>
        <dbReference type="RefSeq" id="XP_071929971.1"/>
    </source>
</evidence>